<keyword evidence="1" id="KW-1133">Transmembrane helix</keyword>
<sequence length="442" mass="48812">MKTLIERMPAWRDKFWVIPAVAVAVAVVAAEGMLAIDRNFDLALSRLYDGSAESAQGLLTAVATATLSLAGTLFFITLTALSGVVTVMGPRLLHEFLKDRSIQSTLGIYLATFTYSLLSLRAVRAGGEGKQEHVPSLNVAVDIALALICVVFLIYFIVHIAQSISMSHVVHVVAQDVEEHMRRLIERGEEEKVAKAPGSDFYESADATRSSQTGYLKFVDYESIAQAAAEEECAVHLGVAPGDLVLEGEVIAHGVPHMPENIEKHIVVTQHREDASAHDPRFTARHLAEIAARALSTGVNDPYTVIDIIDRFTQILVVIGDKRLPQGIMHIDGEFRLDYQTFSYEQIIEAMFTQIRRDAADNAEIYLSLLNNLAKVVALLRTVERRNVLDEAAEAIYSDAGRQVGGEVELRQLEDSFQHFKANLARWEESEKPGEENEDSES</sequence>
<protein>
    <submittedName>
        <fullName evidence="2">DUF2254 domain-containing protein</fullName>
    </submittedName>
</protein>
<keyword evidence="1" id="KW-0812">Transmembrane</keyword>
<dbReference type="Pfam" id="PF10011">
    <property type="entry name" value="DUF2254"/>
    <property type="match status" value="1"/>
</dbReference>
<gene>
    <name evidence="2" type="ORF">QPX58_02975</name>
</gene>
<accession>A0AAP4FB71</accession>
<keyword evidence="1" id="KW-0472">Membrane</keyword>
<feature type="transmembrane region" description="Helical" evidence="1">
    <location>
        <begin position="15"/>
        <end position="36"/>
    </location>
</feature>
<dbReference type="AlphaFoldDB" id="A0AAP4FB71"/>
<dbReference type="InterPro" id="IPR018723">
    <property type="entry name" value="DUF2254_membrane"/>
</dbReference>
<organism evidence="2 3">
    <name type="scientific">Corynebacterium accolens</name>
    <dbReference type="NCBI Taxonomy" id="38284"/>
    <lineage>
        <taxon>Bacteria</taxon>
        <taxon>Bacillati</taxon>
        <taxon>Actinomycetota</taxon>
        <taxon>Actinomycetes</taxon>
        <taxon>Mycobacteriales</taxon>
        <taxon>Corynebacteriaceae</taxon>
        <taxon>Corynebacterium</taxon>
    </lineage>
</organism>
<dbReference type="EMBL" id="JASNVU010000003">
    <property type="protein sequence ID" value="MDK4334384.1"/>
    <property type="molecule type" value="Genomic_DNA"/>
</dbReference>
<feature type="transmembrane region" description="Helical" evidence="1">
    <location>
        <begin position="139"/>
        <end position="158"/>
    </location>
</feature>
<feature type="transmembrane region" description="Helical" evidence="1">
    <location>
        <begin position="57"/>
        <end position="81"/>
    </location>
</feature>
<reference evidence="2" key="1">
    <citation type="submission" date="2023-05" db="EMBL/GenBank/DDBJ databases">
        <title>Metabolic capabilities are highly conserved among human nasal-associated Corynebacterium species in pangenomic analyses.</title>
        <authorList>
            <person name="Tran T.H."/>
            <person name="Roberts A.Q."/>
            <person name="Escapa I.F."/>
            <person name="Gao W."/>
            <person name="Conlan S."/>
            <person name="Kong H."/>
            <person name="Segre J.A."/>
            <person name="Kelly M.S."/>
            <person name="Lemon K.P."/>
        </authorList>
    </citation>
    <scope>NUCLEOTIDE SEQUENCE</scope>
    <source>
        <strain evidence="2">KPL2618</strain>
    </source>
</reference>
<feature type="transmembrane region" description="Helical" evidence="1">
    <location>
        <begin position="101"/>
        <end position="118"/>
    </location>
</feature>
<dbReference type="Proteomes" id="UP001230317">
    <property type="component" value="Unassembled WGS sequence"/>
</dbReference>
<proteinExistence type="predicted"/>
<evidence type="ECO:0000313" key="3">
    <source>
        <dbReference type="Proteomes" id="UP001230317"/>
    </source>
</evidence>
<name>A0AAP4FB71_9CORY</name>
<dbReference type="RefSeq" id="WP_284641708.1">
    <property type="nucleotide sequence ID" value="NZ_JASNVU010000003.1"/>
</dbReference>
<comment type="caution">
    <text evidence="2">The sequence shown here is derived from an EMBL/GenBank/DDBJ whole genome shotgun (WGS) entry which is preliminary data.</text>
</comment>
<evidence type="ECO:0000256" key="1">
    <source>
        <dbReference type="SAM" id="Phobius"/>
    </source>
</evidence>
<evidence type="ECO:0000313" key="2">
    <source>
        <dbReference type="EMBL" id="MDK4334384.1"/>
    </source>
</evidence>